<dbReference type="InterPro" id="IPR009152">
    <property type="entry name" value="bc1_cytC-su"/>
</dbReference>
<feature type="domain" description="Cytochrome c" evidence="20">
    <location>
        <begin position="168"/>
        <end position="246"/>
    </location>
</feature>
<evidence type="ECO:0000256" key="11">
    <source>
        <dbReference type="ARBA" id="ARBA00022967"/>
    </source>
</evidence>
<keyword evidence="10" id="KW-0677">Repeat</keyword>
<dbReference type="InterPro" id="IPR036909">
    <property type="entry name" value="Cyt_c-like_dom_sf"/>
</dbReference>
<evidence type="ECO:0000259" key="20">
    <source>
        <dbReference type="PROSITE" id="PS51007"/>
    </source>
</evidence>
<evidence type="ECO:0000256" key="18">
    <source>
        <dbReference type="PIRSR" id="PIRSR000007-50"/>
    </source>
</evidence>
<comment type="subcellular location">
    <subcellularLocation>
        <location evidence="1 17">Cell membrane</location>
        <topology evidence="1 17">Multi-pass membrane protein</topology>
    </subcellularLocation>
</comment>
<dbReference type="AlphaFoldDB" id="A0A6L9S9N2"/>
<evidence type="ECO:0000256" key="8">
    <source>
        <dbReference type="ARBA" id="ARBA00022692"/>
    </source>
</evidence>
<evidence type="ECO:0000256" key="19">
    <source>
        <dbReference type="PIRSR" id="PIRSR000007-51"/>
    </source>
</evidence>
<dbReference type="GO" id="GO:0008121">
    <property type="term" value="F:quinol-cytochrome-c reductase activity"/>
    <property type="evidence" value="ECO:0007669"/>
    <property type="project" value="UniProtKB-UniRule"/>
</dbReference>
<keyword evidence="6 17" id="KW-0349">Heme</keyword>
<dbReference type="SUPFAM" id="SSF46626">
    <property type="entry name" value="Cytochrome c"/>
    <property type="match status" value="2"/>
</dbReference>
<comment type="PTM">
    <text evidence="18">Binds 2 heme c groups covalently per subunit.</text>
</comment>
<dbReference type="PROSITE" id="PS51007">
    <property type="entry name" value="CYTC"/>
    <property type="match status" value="2"/>
</dbReference>
<dbReference type="EC" id="7.1.1.8" evidence="2 17"/>
<evidence type="ECO:0000256" key="14">
    <source>
        <dbReference type="ARBA" id="ARBA00023004"/>
    </source>
</evidence>
<keyword evidence="7 17" id="KW-0679">Respiratory chain</keyword>
<keyword evidence="14 17" id="KW-0408">Iron</keyword>
<feature type="binding site" description="axial binding residue" evidence="19">
    <location>
        <position position="82"/>
    </location>
    <ligand>
        <name>heme c</name>
        <dbReference type="ChEBI" id="CHEBI:61717"/>
        <label>1</label>
    </ligand>
    <ligandPart>
        <name>Fe</name>
        <dbReference type="ChEBI" id="CHEBI:18248"/>
    </ligandPart>
</feature>
<proteinExistence type="predicted"/>
<evidence type="ECO:0000256" key="9">
    <source>
        <dbReference type="ARBA" id="ARBA00022723"/>
    </source>
</evidence>
<feature type="binding site" description="axial binding residue" evidence="19">
    <location>
        <position position="185"/>
    </location>
    <ligand>
        <name>heme c</name>
        <dbReference type="ChEBI" id="CHEBI:61717"/>
        <label>2</label>
    </ligand>
    <ligandPart>
        <name>Fe</name>
        <dbReference type="ChEBI" id="CHEBI:18248"/>
    </ligandPart>
</feature>
<dbReference type="Gene3D" id="1.10.760.10">
    <property type="entry name" value="Cytochrome c-like domain"/>
    <property type="match status" value="2"/>
</dbReference>
<evidence type="ECO:0000256" key="7">
    <source>
        <dbReference type="ARBA" id="ARBA00022660"/>
    </source>
</evidence>
<keyword evidence="9 17" id="KW-0479">Metal-binding</keyword>
<protein>
    <recommendedName>
        <fullName evidence="3 17">Cytochrome bc1 complex cytochrome c subunit</fullName>
        <ecNumber evidence="2 17">7.1.1.8</ecNumber>
    </recommendedName>
</protein>
<gene>
    <name evidence="21" type="ORF">G1H10_16560</name>
</gene>
<keyword evidence="11 17" id="KW-1278">Translocase</keyword>
<evidence type="ECO:0000256" key="3">
    <source>
        <dbReference type="ARBA" id="ARBA00017819"/>
    </source>
</evidence>
<accession>A0A6L9S9N2</accession>
<evidence type="ECO:0000313" key="22">
    <source>
        <dbReference type="Proteomes" id="UP000475214"/>
    </source>
</evidence>
<keyword evidence="15 17" id="KW-0472">Membrane</keyword>
<dbReference type="GO" id="GO:0005886">
    <property type="term" value="C:plasma membrane"/>
    <property type="evidence" value="ECO:0007669"/>
    <property type="project" value="UniProtKB-SubCell"/>
</dbReference>
<dbReference type="EMBL" id="JAAGOA010000011">
    <property type="protein sequence ID" value="NEE01787.1"/>
    <property type="molecule type" value="Genomic_DNA"/>
</dbReference>
<dbReference type="PIRSF" id="PIRSF000007">
    <property type="entry name" value="Ubiq_cycred_cyc"/>
    <property type="match status" value="1"/>
</dbReference>
<dbReference type="Pfam" id="PF00034">
    <property type="entry name" value="Cytochrom_C"/>
    <property type="match status" value="1"/>
</dbReference>
<dbReference type="PANTHER" id="PTHR33751:SF13">
    <property type="entry name" value="CYTOCHROME BC1 COMPLEX CYTOCHROME C SUBUNIT"/>
    <property type="match status" value="1"/>
</dbReference>
<comment type="caution">
    <text evidence="17">Lacks conserved residue(s) required for the propagation of feature annotation.</text>
</comment>
<keyword evidence="8 17" id="KW-0812">Transmembrane</keyword>
<evidence type="ECO:0000256" key="15">
    <source>
        <dbReference type="ARBA" id="ARBA00023136"/>
    </source>
</evidence>
<evidence type="ECO:0000256" key="10">
    <source>
        <dbReference type="ARBA" id="ARBA00022737"/>
    </source>
</evidence>
<keyword evidence="13 17" id="KW-1133">Transmembrane helix</keyword>
<feature type="domain" description="Cytochrome c" evidence="20">
    <location>
        <begin position="65"/>
        <end position="150"/>
    </location>
</feature>
<evidence type="ECO:0000256" key="16">
    <source>
        <dbReference type="ARBA" id="ARBA00029351"/>
    </source>
</evidence>
<comment type="caution">
    <text evidence="21">The sequence shown here is derived from an EMBL/GenBank/DDBJ whole genome shotgun (WGS) entry which is preliminary data.</text>
</comment>
<evidence type="ECO:0000313" key="21">
    <source>
        <dbReference type="EMBL" id="NEE01787.1"/>
    </source>
</evidence>
<feature type="binding site" description="covalent" evidence="18">
    <location>
        <position position="78"/>
    </location>
    <ligand>
        <name>heme c</name>
        <dbReference type="ChEBI" id="CHEBI:61717"/>
        <label>1</label>
    </ligand>
</feature>
<evidence type="ECO:0000256" key="4">
    <source>
        <dbReference type="ARBA" id="ARBA00022448"/>
    </source>
</evidence>
<comment type="subunit">
    <text evidence="17">The cytochrome bc1 complex is composed of a cytochrome b (QcrB), the Rieske iron-sulfur protein (QcrA) and a diheme cytochrome c (QcrC) subunit.</text>
</comment>
<feature type="binding site" description="covalent" evidence="18">
    <location>
        <position position="81"/>
    </location>
    <ligand>
        <name>heme c</name>
        <dbReference type="ChEBI" id="CHEBI:61717"/>
        <label>1</label>
    </ligand>
</feature>
<dbReference type="Pfam" id="PF13442">
    <property type="entry name" value="Cytochrome_CBB3"/>
    <property type="match status" value="1"/>
</dbReference>
<dbReference type="InterPro" id="IPR009056">
    <property type="entry name" value="Cyt_c-like_dom"/>
</dbReference>
<keyword evidence="4 17" id="KW-0813">Transport</keyword>
<keyword evidence="5 17" id="KW-1003">Cell membrane</keyword>
<comment type="catalytic activity">
    <reaction evidence="16 17">
        <text>a quinol + 2 Fe(III)-[cytochrome c](out) = a quinone + 2 Fe(II)-[cytochrome c](out) + 2 H(+)(out)</text>
        <dbReference type="Rhea" id="RHEA:11484"/>
        <dbReference type="Rhea" id="RHEA-COMP:10350"/>
        <dbReference type="Rhea" id="RHEA-COMP:14399"/>
        <dbReference type="ChEBI" id="CHEBI:15378"/>
        <dbReference type="ChEBI" id="CHEBI:24646"/>
        <dbReference type="ChEBI" id="CHEBI:29033"/>
        <dbReference type="ChEBI" id="CHEBI:29034"/>
        <dbReference type="ChEBI" id="CHEBI:132124"/>
        <dbReference type="EC" id="7.1.1.8"/>
    </reaction>
</comment>
<evidence type="ECO:0000256" key="12">
    <source>
        <dbReference type="ARBA" id="ARBA00022982"/>
    </source>
</evidence>
<feature type="transmembrane region" description="Helical" evidence="17">
    <location>
        <begin position="266"/>
        <end position="284"/>
    </location>
</feature>
<dbReference type="InterPro" id="IPR050597">
    <property type="entry name" value="Cytochrome_c_Oxidase_Subunit"/>
</dbReference>
<evidence type="ECO:0000256" key="2">
    <source>
        <dbReference type="ARBA" id="ARBA00012951"/>
    </source>
</evidence>
<keyword evidence="12 17" id="KW-0249">Electron transport</keyword>
<evidence type="ECO:0000256" key="6">
    <source>
        <dbReference type="ARBA" id="ARBA00022617"/>
    </source>
</evidence>
<dbReference type="GO" id="GO:0020037">
    <property type="term" value="F:heme binding"/>
    <property type="evidence" value="ECO:0007669"/>
    <property type="project" value="UniProtKB-UniRule"/>
</dbReference>
<sequence>MRRNVSPSTSRRNGRWLGRALSRRRRHPMAAVAVLLVVLFACGSAYATLSPSSAPASTTTAAQTTQIEEGRQLFAIGCASCHGLNGEGQVREDGTVLGPSLVGVGAASVDFQVGTGRMPMAAPGAQAERKQPAYNEEQIAALAAYVDSFAPGPDIPDESMVNVDAEGVDVARGGVLFRTNCAQCHSATGQGGALTYGQHAPNLTGVEPKHIYEAMITGPQAMPVFNDELLGPEEKRDIIAYLKNVEDQPDPGGLGIGRAGPVSEGLWAWLVGIGGLIAFAAWVVTRSAAAKSGSWRSSS</sequence>
<reference evidence="21 22" key="1">
    <citation type="submission" date="2020-02" db="EMBL/GenBank/DDBJ databases">
        <authorList>
            <person name="Li X.-J."/>
            <person name="Han X.-M."/>
        </authorList>
    </citation>
    <scope>NUCLEOTIDE SEQUENCE [LARGE SCALE GENOMIC DNA]</scope>
    <source>
        <strain evidence="21 22">CCTCC AB 2017055</strain>
    </source>
</reference>
<keyword evidence="22" id="KW-1185">Reference proteome</keyword>
<dbReference type="PANTHER" id="PTHR33751">
    <property type="entry name" value="CBB3-TYPE CYTOCHROME C OXIDASE SUBUNIT FIXP"/>
    <property type="match status" value="1"/>
</dbReference>
<dbReference type="GO" id="GO:0005506">
    <property type="term" value="F:iron ion binding"/>
    <property type="evidence" value="ECO:0007669"/>
    <property type="project" value="UniProtKB-UniRule"/>
</dbReference>
<evidence type="ECO:0000256" key="17">
    <source>
        <dbReference type="PIRNR" id="PIRNR000007"/>
    </source>
</evidence>
<feature type="binding site" description="covalent" evidence="18">
    <location>
        <position position="181"/>
    </location>
    <ligand>
        <name>heme c</name>
        <dbReference type="ChEBI" id="CHEBI:61717"/>
        <label>2</label>
    </ligand>
</feature>
<feature type="binding site" description="covalent" evidence="18">
    <location>
        <position position="184"/>
    </location>
    <ligand>
        <name>heme c</name>
        <dbReference type="ChEBI" id="CHEBI:61717"/>
        <label>2</label>
    </ligand>
</feature>
<evidence type="ECO:0000256" key="13">
    <source>
        <dbReference type="ARBA" id="ARBA00022989"/>
    </source>
</evidence>
<evidence type="ECO:0000256" key="5">
    <source>
        <dbReference type="ARBA" id="ARBA00022475"/>
    </source>
</evidence>
<name>A0A6L9S9N2_9ACTN</name>
<organism evidence="21 22">
    <name type="scientific">Phytoactinopolyspora halotolerans</name>
    <dbReference type="NCBI Taxonomy" id="1981512"/>
    <lineage>
        <taxon>Bacteria</taxon>
        <taxon>Bacillati</taxon>
        <taxon>Actinomycetota</taxon>
        <taxon>Actinomycetes</taxon>
        <taxon>Jiangellales</taxon>
        <taxon>Jiangellaceae</taxon>
        <taxon>Phytoactinopolyspora</taxon>
    </lineage>
</organism>
<evidence type="ECO:0000256" key="1">
    <source>
        <dbReference type="ARBA" id="ARBA00004651"/>
    </source>
</evidence>
<dbReference type="Proteomes" id="UP000475214">
    <property type="component" value="Unassembled WGS sequence"/>
</dbReference>